<protein>
    <submittedName>
        <fullName evidence="2">Uncharacterized protein</fullName>
    </submittedName>
</protein>
<keyword evidence="3" id="KW-1185">Reference proteome</keyword>
<reference evidence="2 3" key="2">
    <citation type="journal article" date="2021" name="Genomics">
        <title>High-quality reference genome for Clonorchis sinensis.</title>
        <authorList>
            <person name="Young N.D."/>
            <person name="Stroehlein A.J."/>
            <person name="Kinkar L."/>
            <person name="Wang T."/>
            <person name="Sohn W.M."/>
            <person name="Chang B.C.H."/>
            <person name="Kaur P."/>
            <person name="Weisz D."/>
            <person name="Dudchenko O."/>
            <person name="Aiden E.L."/>
            <person name="Korhonen P.K."/>
            <person name="Gasser R.B."/>
        </authorList>
    </citation>
    <scope>NUCLEOTIDE SEQUENCE [LARGE SCALE GENOMIC DNA]</scope>
    <source>
        <strain evidence="2">Cs-k2</strain>
    </source>
</reference>
<gene>
    <name evidence="2" type="ORF">CSKR_203026</name>
</gene>
<evidence type="ECO:0000313" key="3">
    <source>
        <dbReference type="Proteomes" id="UP000286415"/>
    </source>
</evidence>
<dbReference type="OrthoDB" id="1664504at2759"/>
<evidence type="ECO:0000313" key="2">
    <source>
        <dbReference type="EMBL" id="KAG5444542.1"/>
    </source>
</evidence>
<dbReference type="Proteomes" id="UP000286415">
    <property type="component" value="Unassembled WGS sequence"/>
</dbReference>
<reference evidence="2 3" key="1">
    <citation type="journal article" date="2018" name="Biotechnol. Adv.">
        <title>Improved genomic resources and new bioinformatic workflow for the carcinogenic parasite Clonorchis sinensis: Biotechnological implications.</title>
        <authorList>
            <person name="Wang D."/>
            <person name="Korhonen P.K."/>
            <person name="Gasser R.B."/>
            <person name="Young N.D."/>
        </authorList>
    </citation>
    <scope>NUCLEOTIDE SEQUENCE [LARGE SCALE GENOMIC DNA]</scope>
    <source>
        <strain evidence="2">Cs-k2</strain>
    </source>
</reference>
<organism evidence="2 3">
    <name type="scientific">Clonorchis sinensis</name>
    <name type="common">Chinese liver fluke</name>
    <dbReference type="NCBI Taxonomy" id="79923"/>
    <lineage>
        <taxon>Eukaryota</taxon>
        <taxon>Metazoa</taxon>
        <taxon>Spiralia</taxon>
        <taxon>Lophotrochozoa</taxon>
        <taxon>Platyhelminthes</taxon>
        <taxon>Trematoda</taxon>
        <taxon>Digenea</taxon>
        <taxon>Opisthorchiida</taxon>
        <taxon>Opisthorchiata</taxon>
        <taxon>Opisthorchiidae</taxon>
        <taxon>Clonorchis</taxon>
    </lineage>
</organism>
<sequence length="124" mass="14108">MREFGFFEAYHSSLSSEDQYNPVGKIIEVDDEEFANIDEYDVEIDEDDLNLDDDTESPSNEQANDDVDQETEDSDADSDDSSTPDTPIIEDETNPKSSNRQMASQFSHRTPIWLVPGYSVIKIF</sequence>
<dbReference type="EMBL" id="NIRI02000056">
    <property type="protein sequence ID" value="KAG5444542.1"/>
    <property type="molecule type" value="Genomic_DNA"/>
</dbReference>
<feature type="compositionally biased region" description="Polar residues" evidence="1">
    <location>
        <begin position="95"/>
        <end position="108"/>
    </location>
</feature>
<comment type="caution">
    <text evidence="2">The sequence shown here is derived from an EMBL/GenBank/DDBJ whole genome shotgun (WGS) entry which is preliminary data.</text>
</comment>
<name>A0A8T1M6M5_CLOSI</name>
<proteinExistence type="predicted"/>
<accession>A0A8T1M6M5</accession>
<evidence type="ECO:0000256" key="1">
    <source>
        <dbReference type="SAM" id="MobiDB-lite"/>
    </source>
</evidence>
<dbReference type="AlphaFoldDB" id="A0A8T1M6M5"/>
<feature type="region of interest" description="Disordered" evidence="1">
    <location>
        <begin position="45"/>
        <end position="108"/>
    </location>
</feature>
<feature type="compositionally biased region" description="Acidic residues" evidence="1">
    <location>
        <begin position="45"/>
        <end position="56"/>
    </location>
</feature>
<feature type="compositionally biased region" description="Acidic residues" evidence="1">
    <location>
        <begin position="63"/>
        <end position="92"/>
    </location>
</feature>